<dbReference type="Proteomes" id="UP000827986">
    <property type="component" value="Unassembled WGS sequence"/>
</dbReference>
<keyword evidence="2" id="KW-1185">Reference proteome</keyword>
<evidence type="ECO:0000313" key="1">
    <source>
        <dbReference type="EMBL" id="KAH1180734.1"/>
    </source>
</evidence>
<dbReference type="GO" id="GO:0071933">
    <property type="term" value="F:Arp2/3 complex binding"/>
    <property type="evidence" value="ECO:0007669"/>
    <property type="project" value="InterPro"/>
</dbReference>
<dbReference type="GO" id="GO:0030864">
    <property type="term" value="C:cortical actin cytoskeleton"/>
    <property type="evidence" value="ECO:0007669"/>
    <property type="project" value="TreeGrafter"/>
</dbReference>
<dbReference type="PANTHER" id="PTHR11249">
    <property type="entry name" value="GLIAL FACTOR NATURATION FACTOR"/>
    <property type="match status" value="1"/>
</dbReference>
<dbReference type="Gene3D" id="3.40.20.10">
    <property type="entry name" value="Severin"/>
    <property type="match status" value="1"/>
</dbReference>
<sequence length="92" mass="10636">MKIDKERQLVVLEEEFQDISPEELKSELPERQPRYPSAVGQGGGIRVTWWGAGIAHGGRMPGVCMRDACVFEIRTTEDLTEEWLRERLAFFR</sequence>
<protein>
    <submittedName>
        <fullName evidence="1">Uncharacterized protein</fullName>
    </submittedName>
</protein>
<dbReference type="GO" id="GO:0034316">
    <property type="term" value="P:negative regulation of Arp2/3 complex-mediated actin nucleation"/>
    <property type="evidence" value="ECO:0007669"/>
    <property type="project" value="TreeGrafter"/>
</dbReference>
<dbReference type="GO" id="GO:0071846">
    <property type="term" value="P:actin filament debranching"/>
    <property type="evidence" value="ECO:0007669"/>
    <property type="project" value="InterPro"/>
</dbReference>
<reference evidence="1" key="1">
    <citation type="submission" date="2021-09" db="EMBL/GenBank/DDBJ databases">
        <title>The genome of Mauremys mutica provides insights into the evolution of semi-aquatic lifestyle.</title>
        <authorList>
            <person name="Gong S."/>
            <person name="Gao Y."/>
        </authorList>
    </citation>
    <scope>NUCLEOTIDE SEQUENCE</scope>
    <source>
        <strain evidence="1">MM-2020</strain>
        <tissue evidence="1">Muscle</tissue>
    </source>
</reference>
<dbReference type="SUPFAM" id="SSF55753">
    <property type="entry name" value="Actin depolymerizing proteins"/>
    <property type="match status" value="1"/>
</dbReference>
<dbReference type="AlphaFoldDB" id="A0A9D4B531"/>
<dbReference type="EMBL" id="JAHDVG010000469">
    <property type="protein sequence ID" value="KAH1180734.1"/>
    <property type="molecule type" value="Genomic_DNA"/>
</dbReference>
<name>A0A9D4B531_9SAUR</name>
<proteinExistence type="predicted"/>
<accession>A0A9D4B531</accession>
<gene>
    <name evidence="1" type="ORF">KIL84_001668</name>
</gene>
<evidence type="ECO:0000313" key="2">
    <source>
        <dbReference type="Proteomes" id="UP000827986"/>
    </source>
</evidence>
<organism evidence="1 2">
    <name type="scientific">Mauremys mutica</name>
    <name type="common">yellowpond turtle</name>
    <dbReference type="NCBI Taxonomy" id="74926"/>
    <lineage>
        <taxon>Eukaryota</taxon>
        <taxon>Metazoa</taxon>
        <taxon>Chordata</taxon>
        <taxon>Craniata</taxon>
        <taxon>Vertebrata</taxon>
        <taxon>Euteleostomi</taxon>
        <taxon>Archelosauria</taxon>
        <taxon>Testudinata</taxon>
        <taxon>Testudines</taxon>
        <taxon>Cryptodira</taxon>
        <taxon>Durocryptodira</taxon>
        <taxon>Testudinoidea</taxon>
        <taxon>Geoemydidae</taxon>
        <taxon>Geoemydinae</taxon>
        <taxon>Mauremys</taxon>
    </lineage>
</organism>
<dbReference type="InterPro" id="IPR011171">
    <property type="entry name" value="GMF"/>
</dbReference>
<comment type="caution">
    <text evidence="1">The sequence shown here is derived from an EMBL/GenBank/DDBJ whole genome shotgun (WGS) entry which is preliminary data.</text>
</comment>
<dbReference type="PANTHER" id="PTHR11249:SF4">
    <property type="entry name" value="GLIA MATURATION FACTOR GAMMA"/>
    <property type="match status" value="1"/>
</dbReference>
<dbReference type="InterPro" id="IPR029006">
    <property type="entry name" value="ADF-H/Gelsolin-like_dom_sf"/>
</dbReference>